<dbReference type="HOGENOM" id="CLU_2493096_0_0_6"/>
<gene>
    <name evidence="2" type="ordered locus">EbC_pEb17200450</name>
</gene>
<reference evidence="2 3" key="1">
    <citation type="journal article" date="2010" name="BMC Genomics">
        <title>Genome comparison of the epiphytic bacteria Erwinia billingiae and E. tasmaniensis with the pear pathogen E. pyrifoliae.</title>
        <authorList>
            <person name="Kube M."/>
            <person name="Migdoll A.M."/>
            <person name="Gehring I."/>
            <person name="Heitmann K."/>
            <person name="Mayer Y."/>
            <person name="Kuhl H."/>
            <person name="Knaust F."/>
            <person name="Geider K."/>
            <person name="Reinhardt R."/>
        </authorList>
    </citation>
    <scope>NUCLEOTIDE SEQUENCE [LARGE SCALE GENOMIC DNA]</scope>
    <source>
        <strain evidence="2 3">Eb661</strain>
        <plasmid evidence="2">pEB170</plasmid>
    </source>
</reference>
<sequence length="86" mass="9417">MFISGVRDSGQSGQNAPPERREKAPEEALRNGVLTRKGREIILPVGCLSAAGYLPVTNMVYRNGYTVLIFYKLIMISIVMKSASGK</sequence>
<accession>D8MJQ0</accession>
<evidence type="ECO:0000256" key="1">
    <source>
        <dbReference type="SAM" id="MobiDB-lite"/>
    </source>
</evidence>
<keyword evidence="2" id="KW-0614">Plasmid</keyword>
<proteinExistence type="predicted"/>
<evidence type="ECO:0000313" key="3">
    <source>
        <dbReference type="Proteomes" id="UP000008793"/>
    </source>
</evidence>
<evidence type="ECO:0000313" key="2">
    <source>
        <dbReference type="EMBL" id="CAX53498.1"/>
    </source>
</evidence>
<geneLocation type="plasmid" evidence="2 3">
    <name>pEB170</name>
</geneLocation>
<feature type="compositionally biased region" description="Basic and acidic residues" evidence="1">
    <location>
        <begin position="18"/>
        <end position="28"/>
    </location>
</feature>
<dbReference type="Proteomes" id="UP000008793">
    <property type="component" value="Plasmid pEB170"/>
</dbReference>
<dbReference type="KEGG" id="ebi:EbC_pEb17200450"/>
<protein>
    <submittedName>
        <fullName evidence="2">Uncharacterized protein</fullName>
    </submittedName>
</protein>
<keyword evidence="3" id="KW-1185">Reference proteome</keyword>
<dbReference type="EMBL" id="FP236830">
    <property type="protein sequence ID" value="CAX53498.1"/>
    <property type="molecule type" value="Genomic_DNA"/>
</dbReference>
<feature type="region of interest" description="Disordered" evidence="1">
    <location>
        <begin position="1"/>
        <end position="28"/>
    </location>
</feature>
<dbReference type="AlphaFoldDB" id="D8MJQ0"/>
<name>D8MJQ0_ERWBE</name>
<organism evidence="3">
    <name type="scientific">Erwinia billingiae (strain Eb661)</name>
    <dbReference type="NCBI Taxonomy" id="634500"/>
    <lineage>
        <taxon>Bacteria</taxon>
        <taxon>Pseudomonadati</taxon>
        <taxon>Pseudomonadota</taxon>
        <taxon>Gammaproteobacteria</taxon>
        <taxon>Enterobacterales</taxon>
        <taxon>Erwiniaceae</taxon>
        <taxon>Erwinia</taxon>
    </lineage>
</organism>